<keyword evidence="4" id="KW-1185">Reference proteome</keyword>
<dbReference type="Proteomes" id="UP001202328">
    <property type="component" value="Unassembled WGS sequence"/>
</dbReference>
<dbReference type="InterPro" id="IPR050425">
    <property type="entry name" value="NAD(P)_dehydrat-like"/>
</dbReference>
<dbReference type="GO" id="GO:0016616">
    <property type="term" value="F:oxidoreductase activity, acting on the CH-OH group of donors, NAD or NADP as acceptor"/>
    <property type="evidence" value="ECO:0007669"/>
    <property type="project" value="TreeGrafter"/>
</dbReference>
<keyword evidence="1" id="KW-0560">Oxidoreductase</keyword>
<reference evidence="3" key="1">
    <citation type="submission" date="2022-04" db="EMBL/GenBank/DDBJ databases">
        <title>A functionally conserved STORR gene fusion in Papaver species that diverged 16.8 million years ago.</title>
        <authorList>
            <person name="Catania T."/>
        </authorList>
    </citation>
    <scope>NUCLEOTIDE SEQUENCE</scope>
    <source>
        <strain evidence="3">S-188037</strain>
    </source>
</reference>
<dbReference type="Gene3D" id="3.40.50.720">
    <property type="entry name" value="NAD(P)-binding Rossmann-like Domain"/>
    <property type="match status" value="1"/>
</dbReference>
<dbReference type="PANTHER" id="PTHR10366:SF563">
    <property type="entry name" value="CINNAMOYL-COA REDUCTASE 16"/>
    <property type="match status" value="1"/>
</dbReference>
<evidence type="ECO:0000313" key="3">
    <source>
        <dbReference type="EMBL" id="KAI3939979.1"/>
    </source>
</evidence>
<evidence type="ECO:0000259" key="2">
    <source>
        <dbReference type="Pfam" id="PF01370"/>
    </source>
</evidence>
<dbReference type="EMBL" id="JAJJMB010005286">
    <property type="protein sequence ID" value="KAI3939979.1"/>
    <property type="molecule type" value="Genomic_DNA"/>
</dbReference>
<dbReference type="Pfam" id="PF01370">
    <property type="entry name" value="Epimerase"/>
    <property type="match status" value="1"/>
</dbReference>
<dbReference type="AlphaFoldDB" id="A0AAD4T6J6"/>
<gene>
    <name evidence="3" type="ORF">MKW98_029755</name>
</gene>
<evidence type="ECO:0000256" key="1">
    <source>
        <dbReference type="ARBA" id="ARBA00023002"/>
    </source>
</evidence>
<evidence type="ECO:0000313" key="4">
    <source>
        <dbReference type="Proteomes" id="UP001202328"/>
    </source>
</evidence>
<accession>A0AAD4T6J6</accession>
<name>A0AAD4T6J6_9MAGN</name>
<dbReference type="PANTHER" id="PTHR10366">
    <property type="entry name" value="NAD DEPENDENT EPIMERASE/DEHYDRATASE"/>
    <property type="match status" value="1"/>
</dbReference>
<organism evidence="3 4">
    <name type="scientific">Papaver atlanticum</name>
    <dbReference type="NCBI Taxonomy" id="357466"/>
    <lineage>
        <taxon>Eukaryota</taxon>
        <taxon>Viridiplantae</taxon>
        <taxon>Streptophyta</taxon>
        <taxon>Embryophyta</taxon>
        <taxon>Tracheophyta</taxon>
        <taxon>Spermatophyta</taxon>
        <taxon>Magnoliopsida</taxon>
        <taxon>Ranunculales</taxon>
        <taxon>Papaveraceae</taxon>
        <taxon>Papaveroideae</taxon>
        <taxon>Papaver</taxon>
    </lineage>
</organism>
<comment type="caution">
    <text evidence="3">The sequence shown here is derived from an EMBL/GenBank/DDBJ whole genome shotgun (WGS) entry which is preliminary data.</text>
</comment>
<sequence>MEGGGNGTEKGMVCVTGGAGYIGSWLIMRLLERGYSVRATVRLDPGISRHLILIFRDISHLTNLPGASERLHIFNADLAKLTSFDEAIDGCVGVFHVAYPIKIEENEADDATVKTLVDGSLDILKACLKSKTVKRVVYTSTAAAVMANKTGLKEMDENSWSDVEFCRNFKIQASSYIIPKTLIEQEALKFGEENGLDVVSIIPPMVVGPFTCPHLPGSISLSLAMLLGNRYGLGFKATQMVHIDDIVAGHIFLFECPNAKGRYICSSHETSVHDFVKLLSAHYPEFEMPAKLLSETKEEKAVHLYPKKLLSLGFEFKYDLKDMVDGAIQSCKEKGLL</sequence>
<dbReference type="InterPro" id="IPR001509">
    <property type="entry name" value="Epimerase_deHydtase"/>
</dbReference>
<dbReference type="SUPFAM" id="SSF51735">
    <property type="entry name" value="NAD(P)-binding Rossmann-fold domains"/>
    <property type="match status" value="1"/>
</dbReference>
<feature type="domain" description="NAD-dependent epimerase/dehydratase" evidence="2">
    <location>
        <begin position="13"/>
        <end position="260"/>
    </location>
</feature>
<dbReference type="CDD" id="cd08958">
    <property type="entry name" value="FR_SDR_e"/>
    <property type="match status" value="1"/>
</dbReference>
<dbReference type="InterPro" id="IPR036291">
    <property type="entry name" value="NAD(P)-bd_dom_sf"/>
</dbReference>
<dbReference type="FunFam" id="3.40.50.720:FF:000085">
    <property type="entry name" value="Dihydroflavonol reductase"/>
    <property type="match status" value="1"/>
</dbReference>
<proteinExistence type="predicted"/>
<protein>
    <recommendedName>
        <fullName evidence="2">NAD-dependent epimerase/dehydratase domain-containing protein</fullName>
    </recommendedName>
</protein>